<proteinExistence type="predicted"/>
<reference evidence="2 3" key="1">
    <citation type="submission" date="2019-11" db="EMBL/GenBank/DDBJ databases">
        <title>Complete genome sequence of Pseudomonas syringae pv. coronafaciens isolate B19001 originated in imported oat cereal.</title>
        <authorList>
            <person name="Kim S.M."/>
            <person name="Lee B.C."/>
            <person name="Seo S.J."/>
            <person name="Lee J.E."/>
            <person name="Choi N.J."/>
            <person name="Park J.H."/>
        </authorList>
    </citation>
    <scope>NUCLEOTIDE SEQUENCE [LARGE SCALE GENOMIC DNA]</scope>
    <source>
        <strain evidence="2 3">B19001</strain>
    </source>
</reference>
<evidence type="ECO:0000256" key="1">
    <source>
        <dbReference type="SAM" id="Phobius"/>
    </source>
</evidence>
<dbReference type="Proteomes" id="UP000423413">
    <property type="component" value="Chromosome"/>
</dbReference>
<dbReference type="RefSeq" id="WP_191892691.1">
    <property type="nucleotide sequence ID" value="NZ_CP046441.1"/>
</dbReference>
<protein>
    <submittedName>
        <fullName evidence="2">Uncharacterized protein</fullName>
    </submittedName>
</protein>
<keyword evidence="1" id="KW-0812">Transmembrane</keyword>
<organism evidence="2 3">
    <name type="scientific">Pseudomonas coronafaciens pv. coronafaciens</name>
    <dbReference type="NCBI Taxonomy" id="235275"/>
    <lineage>
        <taxon>Bacteria</taxon>
        <taxon>Pseudomonadati</taxon>
        <taxon>Pseudomonadota</taxon>
        <taxon>Gammaproteobacteria</taxon>
        <taxon>Pseudomonadales</taxon>
        <taxon>Pseudomonadaceae</taxon>
        <taxon>Pseudomonas</taxon>
        <taxon>Pseudomonas coronafaciens</taxon>
    </lineage>
</organism>
<sequence length="133" mass="14756">MFGKSGNTKTPQWYRSTTWICYSVVLLLIAAAVAAPLYAYFGSWRPAGETEAIWLQRSGAVTTLFSFMAGAMSVFAGGRLYTPGFFGDKDRLTVLAEFKKWFRFAEALIFGLSIIGTAVWGYGDLMYTAFHSD</sequence>
<feature type="transmembrane region" description="Helical" evidence="1">
    <location>
        <begin position="61"/>
        <end position="81"/>
    </location>
</feature>
<feature type="transmembrane region" description="Helical" evidence="1">
    <location>
        <begin position="101"/>
        <end position="123"/>
    </location>
</feature>
<name>A0AAE6QI60_9PSED</name>
<feature type="transmembrane region" description="Helical" evidence="1">
    <location>
        <begin position="20"/>
        <end position="41"/>
    </location>
</feature>
<accession>A0AAE6QI60</accession>
<keyword evidence="1" id="KW-0472">Membrane</keyword>
<gene>
    <name evidence="2" type="ORF">GMO17_18165</name>
</gene>
<dbReference type="AlphaFoldDB" id="A0AAE6QI60"/>
<dbReference type="EMBL" id="CP046441">
    <property type="protein sequence ID" value="QGT82959.1"/>
    <property type="molecule type" value="Genomic_DNA"/>
</dbReference>
<keyword evidence="1" id="KW-1133">Transmembrane helix</keyword>
<evidence type="ECO:0000313" key="2">
    <source>
        <dbReference type="EMBL" id="QGT82959.1"/>
    </source>
</evidence>
<evidence type="ECO:0000313" key="3">
    <source>
        <dbReference type="Proteomes" id="UP000423413"/>
    </source>
</evidence>